<comment type="caution">
    <text evidence="1">The sequence shown here is derived from an EMBL/GenBank/DDBJ whole genome shotgun (WGS) entry which is preliminary data.</text>
</comment>
<dbReference type="Proteomes" id="UP000606974">
    <property type="component" value="Unassembled WGS sequence"/>
</dbReference>
<proteinExistence type="predicted"/>
<accession>A0A8H7AZ34</accession>
<protein>
    <submittedName>
        <fullName evidence="1">Uncharacterized protein</fullName>
    </submittedName>
</protein>
<organism evidence="1 2">
    <name type="scientific">Endocarpon pusillum</name>
    <dbReference type="NCBI Taxonomy" id="364733"/>
    <lineage>
        <taxon>Eukaryota</taxon>
        <taxon>Fungi</taxon>
        <taxon>Dikarya</taxon>
        <taxon>Ascomycota</taxon>
        <taxon>Pezizomycotina</taxon>
        <taxon>Eurotiomycetes</taxon>
        <taxon>Chaetothyriomycetidae</taxon>
        <taxon>Verrucariales</taxon>
        <taxon>Verrucariaceae</taxon>
        <taxon>Endocarpon</taxon>
    </lineage>
</organism>
<reference evidence="1" key="1">
    <citation type="submission" date="2020-02" db="EMBL/GenBank/DDBJ databases">
        <authorList>
            <person name="Palmer J.M."/>
        </authorList>
    </citation>
    <scope>NUCLEOTIDE SEQUENCE</scope>
    <source>
        <strain evidence="1">EPUS1.4</strain>
        <tissue evidence="1">Thallus</tissue>
    </source>
</reference>
<evidence type="ECO:0000313" key="2">
    <source>
        <dbReference type="Proteomes" id="UP000606974"/>
    </source>
</evidence>
<keyword evidence="2" id="KW-1185">Reference proteome</keyword>
<name>A0A8H7AZ34_9EURO</name>
<gene>
    <name evidence="1" type="ORF">GJ744_007836</name>
</gene>
<evidence type="ECO:0000313" key="1">
    <source>
        <dbReference type="EMBL" id="KAF7513785.1"/>
    </source>
</evidence>
<sequence>MVSGHLIRIGGGERKRTGIAELLVGTTAPFGAGTTASEVLTANALEFVTTLSRQTRAYIKRQTISTIALIEYYYCSKEFGPSATATSALEFYTRICRVRRVLVIPDFTTSSNSFADAVIGVPGGGLNVEPWRMEP</sequence>
<dbReference type="EMBL" id="JAACFV010000004">
    <property type="protein sequence ID" value="KAF7513785.1"/>
    <property type="molecule type" value="Genomic_DNA"/>
</dbReference>
<dbReference type="AlphaFoldDB" id="A0A8H7AZ34"/>